<keyword evidence="4" id="KW-0597">Phosphoprotein</keyword>
<evidence type="ECO:0000313" key="16">
    <source>
        <dbReference type="Proteomes" id="UP001240777"/>
    </source>
</evidence>
<comment type="caution">
    <text evidence="14">The sequence shown here is derived from an EMBL/GenBank/DDBJ whole genome shotgun (WGS) entry which is preliminary data.</text>
</comment>
<dbReference type="GO" id="GO:0016020">
    <property type="term" value="C:membrane"/>
    <property type="evidence" value="ECO:0007669"/>
    <property type="project" value="UniProtKB-SubCell"/>
</dbReference>
<keyword evidence="9 10" id="KW-0472">Membrane</keyword>
<dbReference type="EC" id="2.7.13.3" evidence="3"/>
<keyword evidence="16" id="KW-1185">Reference proteome</keyword>
<dbReference type="GO" id="GO:0000155">
    <property type="term" value="F:phosphorelay sensor kinase activity"/>
    <property type="evidence" value="ECO:0007669"/>
    <property type="project" value="InterPro"/>
</dbReference>
<sequence>MFITSLRVKFSIFFGMAFLFVMALWYQSDKIITEKQNERAKNETMLFIQSILPNYTTGNINAVTLAMKKFGYIRLIAMPRNYKIIDSRNDDMLGVKIFRTKTTIGFSVNYFGDNFIVAKDIESDFWEENRLKVFFFPIMFILGVLYVISFTLLNPLNKLGYAIKEFAKGKYDRDLKTNRKDEIGDLIRAFNFMGEKIFKMLKSRELILRNIGHELKTPLAKMKLILALEKNKTQEFKKLERYVGDMQKISDNMLEFERVNSGNIVITSEEFLSETLIFEALSSFFDEESNISVNFGKNFSISGDLRLLSVALKNLVENGLKYSKDGRVYIESIENRIIVKNKGDRLEHDINYYLEPFCRDSSHSAVSGHGLGLSIVSEILFLHHYRLEYSYENDCHIFSLEF</sequence>
<dbReference type="Proteomes" id="UP001240777">
    <property type="component" value="Unassembled WGS sequence"/>
</dbReference>
<organism evidence="14 15">
    <name type="scientific">Helicobacter cappadocius</name>
    <dbReference type="NCBI Taxonomy" id="3063998"/>
    <lineage>
        <taxon>Bacteria</taxon>
        <taxon>Pseudomonadati</taxon>
        <taxon>Campylobacterota</taxon>
        <taxon>Epsilonproteobacteria</taxon>
        <taxon>Campylobacterales</taxon>
        <taxon>Helicobacteraceae</taxon>
        <taxon>Helicobacter</taxon>
    </lineage>
</organism>
<accession>A0AA90PUZ2</accession>
<dbReference type="Gene3D" id="3.30.565.10">
    <property type="entry name" value="Histidine kinase-like ATPase, C-terminal domain"/>
    <property type="match status" value="1"/>
</dbReference>
<feature type="transmembrane region" description="Helical" evidence="10">
    <location>
        <begin position="6"/>
        <end position="26"/>
    </location>
</feature>
<dbReference type="Pfam" id="PF00512">
    <property type="entry name" value="HisKA"/>
    <property type="match status" value="1"/>
</dbReference>
<dbReference type="AlphaFoldDB" id="A0AA90PUZ2"/>
<dbReference type="Proteomes" id="UP001177258">
    <property type="component" value="Unassembled WGS sequence"/>
</dbReference>
<feature type="domain" description="HAMP" evidence="12">
    <location>
        <begin position="150"/>
        <end position="202"/>
    </location>
</feature>
<evidence type="ECO:0000256" key="6">
    <source>
        <dbReference type="ARBA" id="ARBA00022692"/>
    </source>
</evidence>
<dbReference type="InterPro" id="IPR005467">
    <property type="entry name" value="His_kinase_dom"/>
</dbReference>
<feature type="transmembrane region" description="Helical" evidence="10">
    <location>
        <begin position="133"/>
        <end position="153"/>
    </location>
</feature>
<evidence type="ECO:0000259" key="12">
    <source>
        <dbReference type="PROSITE" id="PS50885"/>
    </source>
</evidence>
<dbReference type="CDD" id="cd06225">
    <property type="entry name" value="HAMP"/>
    <property type="match status" value="1"/>
</dbReference>
<evidence type="ECO:0000256" key="10">
    <source>
        <dbReference type="SAM" id="Phobius"/>
    </source>
</evidence>
<evidence type="ECO:0000256" key="4">
    <source>
        <dbReference type="ARBA" id="ARBA00022553"/>
    </source>
</evidence>
<dbReference type="InterPro" id="IPR050398">
    <property type="entry name" value="HssS/ArlS-like"/>
</dbReference>
<dbReference type="PROSITE" id="PS50109">
    <property type="entry name" value="HIS_KIN"/>
    <property type="match status" value="1"/>
</dbReference>
<comment type="subcellular location">
    <subcellularLocation>
        <location evidence="2">Membrane</location>
        <topology evidence="2">Multi-pass membrane protein</topology>
    </subcellularLocation>
</comment>
<keyword evidence="8 10" id="KW-1133">Transmembrane helix</keyword>
<dbReference type="CDD" id="cd00082">
    <property type="entry name" value="HisKA"/>
    <property type="match status" value="1"/>
</dbReference>
<dbReference type="SMART" id="SM00388">
    <property type="entry name" value="HisKA"/>
    <property type="match status" value="1"/>
</dbReference>
<gene>
    <name evidence="13" type="ORF">Q5I04_03740</name>
    <name evidence="14" type="ORF">Q5I06_04265</name>
</gene>
<dbReference type="InterPro" id="IPR003661">
    <property type="entry name" value="HisK_dim/P_dom"/>
</dbReference>
<keyword evidence="5" id="KW-0808">Transferase</keyword>
<dbReference type="InterPro" id="IPR003660">
    <property type="entry name" value="HAMP_dom"/>
</dbReference>
<evidence type="ECO:0000256" key="5">
    <source>
        <dbReference type="ARBA" id="ARBA00022679"/>
    </source>
</evidence>
<dbReference type="PANTHER" id="PTHR45528">
    <property type="entry name" value="SENSOR HISTIDINE KINASE CPXA"/>
    <property type="match status" value="1"/>
</dbReference>
<reference evidence="13 15" key="3">
    <citation type="journal article" date="2024" name="Syst. Appl. Microbiol.">
        <title>Helicobacter cappadocius sp. nov., from lizards: The first psychrotrophic Helicobacter species.</title>
        <authorList>
            <person name="Aydin F."/>
            <person name="Tarhane S."/>
            <person name="Karakaya E."/>
            <person name="Abay S."/>
            <person name="Kayman T."/>
            <person name="Guran O."/>
            <person name="Bozkurt E."/>
            <person name="Uzum N."/>
            <person name="Avci A."/>
            <person name="Olgun K."/>
            <person name="Jablonski D."/>
            <person name="Guran C."/>
            <person name="Burcin Saticioglu I."/>
        </authorList>
    </citation>
    <scope>NUCLEOTIDE SEQUENCE [LARGE SCALE GENOMIC DNA]</scope>
    <source>
        <strain evidence="13">Faydin-H75</strain>
        <strain evidence="15">faydin-H76</strain>
    </source>
</reference>
<evidence type="ECO:0000313" key="15">
    <source>
        <dbReference type="Proteomes" id="UP001177258"/>
    </source>
</evidence>
<dbReference type="Pfam" id="PF02518">
    <property type="entry name" value="HATPase_c"/>
    <property type="match status" value="1"/>
</dbReference>
<dbReference type="EMBL" id="JAUYZK010000005">
    <property type="protein sequence ID" value="MDP2538990.1"/>
    <property type="molecule type" value="Genomic_DNA"/>
</dbReference>
<keyword evidence="7 14" id="KW-0418">Kinase</keyword>
<dbReference type="SUPFAM" id="SSF55874">
    <property type="entry name" value="ATPase domain of HSP90 chaperone/DNA topoisomerase II/histidine kinase"/>
    <property type="match status" value="1"/>
</dbReference>
<evidence type="ECO:0000256" key="2">
    <source>
        <dbReference type="ARBA" id="ARBA00004141"/>
    </source>
</evidence>
<dbReference type="EMBL" id="JAUPEV010000004">
    <property type="protein sequence ID" value="MDO7253021.1"/>
    <property type="molecule type" value="Genomic_DNA"/>
</dbReference>
<dbReference type="InterPro" id="IPR036890">
    <property type="entry name" value="HATPase_C_sf"/>
</dbReference>
<dbReference type="Gene3D" id="1.10.8.500">
    <property type="entry name" value="HAMP domain in histidine kinase"/>
    <property type="match status" value="1"/>
</dbReference>
<feature type="domain" description="Histidine kinase" evidence="11">
    <location>
        <begin position="210"/>
        <end position="402"/>
    </location>
</feature>
<reference evidence="13" key="2">
    <citation type="submission" date="2023-07" db="EMBL/GenBank/DDBJ databases">
        <authorList>
            <person name="Aydin F."/>
            <person name="Tarhane S."/>
            <person name="Saticioglu I.B."/>
            <person name="Karakaya E."/>
            <person name="Abay S."/>
            <person name="Guran O."/>
            <person name="Bozkurt E."/>
            <person name="Uzum N."/>
            <person name="Olgun K."/>
            <person name="Jablonski D."/>
        </authorList>
    </citation>
    <scope>NUCLEOTIDE SEQUENCE</scope>
    <source>
        <strain evidence="13">Faydin-H75</strain>
    </source>
</reference>
<evidence type="ECO:0000256" key="1">
    <source>
        <dbReference type="ARBA" id="ARBA00000085"/>
    </source>
</evidence>
<dbReference type="NCBIfam" id="NF038389">
    <property type="entry name" value="ArsS_fam_HK"/>
    <property type="match status" value="1"/>
</dbReference>
<keyword evidence="6 10" id="KW-0812">Transmembrane</keyword>
<protein>
    <recommendedName>
        <fullName evidence="3">histidine kinase</fullName>
        <ecNumber evidence="3">2.7.13.3</ecNumber>
    </recommendedName>
</protein>
<proteinExistence type="predicted"/>
<dbReference type="PANTHER" id="PTHR45528:SF12">
    <property type="entry name" value="SENSOR HISTIDINE KINASE ARSS"/>
    <property type="match status" value="1"/>
</dbReference>
<dbReference type="SUPFAM" id="SSF158472">
    <property type="entry name" value="HAMP domain-like"/>
    <property type="match status" value="1"/>
</dbReference>
<evidence type="ECO:0000313" key="13">
    <source>
        <dbReference type="EMBL" id="MDO7253021.1"/>
    </source>
</evidence>
<evidence type="ECO:0000256" key="9">
    <source>
        <dbReference type="ARBA" id="ARBA00023136"/>
    </source>
</evidence>
<dbReference type="InterPro" id="IPR036097">
    <property type="entry name" value="HisK_dim/P_sf"/>
</dbReference>
<evidence type="ECO:0000256" key="8">
    <source>
        <dbReference type="ARBA" id="ARBA00022989"/>
    </source>
</evidence>
<dbReference type="InterPro" id="IPR047994">
    <property type="entry name" value="ArsS-like"/>
</dbReference>
<name>A0AA90PUZ2_9HELI</name>
<evidence type="ECO:0000259" key="11">
    <source>
        <dbReference type="PROSITE" id="PS50109"/>
    </source>
</evidence>
<dbReference type="SUPFAM" id="SSF47384">
    <property type="entry name" value="Homodimeric domain of signal transducing histidine kinase"/>
    <property type="match status" value="1"/>
</dbReference>
<dbReference type="PROSITE" id="PS50885">
    <property type="entry name" value="HAMP"/>
    <property type="match status" value="1"/>
</dbReference>
<dbReference type="Gene3D" id="1.10.287.130">
    <property type="match status" value="1"/>
</dbReference>
<reference evidence="14 16" key="1">
    <citation type="submission" date="2023-07" db="EMBL/GenBank/DDBJ databases">
        <title>Unpublished Manusciprt.</title>
        <authorList>
            <person name="Aydin F."/>
            <person name="Tarhane S."/>
            <person name="Saticioglu I.B."/>
            <person name="Karakaya E."/>
            <person name="Abay S."/>
            <person name="Guran O."/>
            <person name="Bozkurt E."/>
            <person name="Uzum N."/>
            <person name="Olgun K."/>
            <person name="Jablonski D."/>
        </authorList>
    </citation>
    <scope>NUCLEOTIDE SEQUENCE</scope>
    <source>
        <strain evidence="16">faydin-H75</strain>
        <strain evidence="14">Faydin-H76</strain>
    </source>
</reference>
<evidence type="ECO:0000256" key="3">
    <source>
        <dbReference type="ARBA" id="ARBA00012438"/>
    </source>
</evidence>
<evidence type="ECO:0000313" key="14">
    <source>
        <dbReference type="EMBL" id="MDP2538990.1"/>
    </source>
</evidence>
<dbReference type="RefSeq" id="WP_305516861.1">
    <property type="nucleotide sequence ID" value="NZ_JAUPEV010000004.1"/>
</dbReference>
<comment type="catalytic activity">
    <reaction evidence="1">
        <text>ATP + protein L-histidine = ADP + protein N-phospho-L-histidine.</text>
        <dbReference type="EC" id="2.7.13.3"/>
    </reaction>
</comment>
<dbReference type="SMART" id="SM00304">
    <property type="entry name" value="HAMP"/>
    <property type="match status" value="1"/>
</dbReference>
<evidence type="ECO:0000256" key="7">
    <source>
        <dbReference type="ARBA" id="ARBA00022777"/>
    </source>
</evidence>
<dbReference type="InterPro" id="IPR003594">
    <property type="entry name" value="HATPase_dom"/>
</dbReference>
<dbReference type="Pfam" id="PF00672">
    <property type="entry name" value="HAMP"/>
    <property type="match status" value="1"/>
</dbReference>